<keyword evidence="2" id="KW-0547">Nucleotide-binding</keyword>
<dbReference type="InterPro" id="IPR015855">
    <property type="entry name" value="ABC_transpr_MalK-like"/>
</dbReference>
<evidence type="ECO:0000313" key="6">
    <source>
        <dbReference type="Proteomes" id="UP000612362"/>
    </source>
</evidence>
<dbReference type="FunFam" id="3.40.50.300:FF:000042">
    <property type="entry name" value="Maltose/maltodextrin ABC transporter, ATP-binding protein"/>
    <property type="match status" value="1"/>
</dbReference>
<protein>
    <submittedName>
        <fullName evidence="5">Glycerol-3-phosphate ABC transporter ATP-binding protein</fullName>
    </submittedName>
</protein>
<dbReference type="InterPro" id="IPR003439">
    <property type="entry name" value="ABC_transporter-like_ATP-bd"/>
</dbReference>
<dbReference type="Gene3D" id="2.40.50.140">
    <property type="entry name" value="Nucleic acid-binding proteins"/>
    <property type="match status" value="1"/>
</dbReference>
<dbReference type="InterPro" id="IPR027417">
    <property type="entry name" value="P-loop_NTPase"/>
</dbReference>
<dbReference type="PANTHER" id="PTHR43875">
    <property type="entry name" value="MALTODEXTRIN IMPORT ATP-BINDING PROTEIN MSMX"/>
    <property type="match status" value="1"/>
</dbReference>
<dbReference type="GO" id="GO:0055052">
    <property type="term" value="C:ATP-binding cassette (ABC) transporter complex, substrate-binding subunit-containing"/>
    <property type="evidence" value="ECO:0007669"/>
    <property type="project" value="TreeGrafter"/>
</dbReference>
<comment type="caution">
    <text evidence="5">The sequence shown here is derived from an EMBL/GenBank/DDBJ whole genome shotgun (WGS) entry which is preliminary data.</text>
</comment>
<dbReference type="SMART" id="SM00382">
    <property type="entry name" value="AAA"/>
    <property type="match status" value="1"/>
</dbReference>
<dbReference type="CDD" id="cd03301">
    <property type="entry name" value="ABC_MalK_N"/>
    <property type="match status" value="1"/>
</dbReference>
<dbReference type="GO" id="GO:0008643">
    <property type="term" value="P:carbohydrate transport"/>
    <property type="evidence" value="ECO:0007669"/>
    <property type="project" value="InterPro"/>
</dbReference>
<dbReference type="InterPro" id="IPR005116">
    <property type="entry name" value="Transp-assoc_OB_typ1"/>
</dbReference>
<keyword evidence="3 5" id="KW-0067">ATP-binding</keyword>
<evidence type="ECO:0000259" key="4">
    <source>
        <dbReference type="PROSITE" id="PS50893"/>
    </source>
</evidence>
<keyword evidence="6" id="KW-1185">Reference proteome</keyword>
<evidence type="ECO:0000256" key="3">
    <source>
        <dbReference type="ARBA" id="ARBA00022840"/>
    </source>
</evidence>
<dbReference type="Gene3D" id="3.40.50.300">
    <property type="entry name" value="P-loop containing nucleotide triphosphate hydrolases"/>
    <property type="match status" value="1"/>
</dbReference>
<dbReference type="AlphaFoldDB" id="A0A8J3I067"/>
<evidence type="ECO:0000256" key="2">
    <source>
        <dbReference type="ARBA" id="ARBA00022741"/>
    </source>
</evidence>
<dbReference type="SUPFAM" id="SSF52540">
    <property type="entry name" value="P-loop containing nucleoside triphosphate hydrolases"/>
    <property type="match status" value="1"/>
</dbReference>
<keyword evidence="1" id="KW-0813">Transport</keyword>
<dbReference type="PROSITE" id="PS50893">
    <property type="entry name" value="ABC_TRANSPORTER_2"/>
    <property type="match status" value="1"/>
</dbReference>
<dbReference type="InterPro" id="IPR008995">
    <property type="entry name" value="Mo/tungstate-bd_C_term_dom"/>
</dbReference>
<reference evidence="5" key="1">
    <citation type="submission" date="2020-10" db="EMBL/GenBank/DDBJ databases">
        <title>Taxonomic study of unclassified bacteria belonging to the class Ktedonobacteria.</title>
        <authorList>
            <person name="Yabe S."/>
            <person name="Wang C.M."/>
            <person name="Zheng Y."/>
            <person name="Sakai Y."/>
            <person name="Cavaletti L."/>
            <person name="Monciardini P."/>
            <person name="Donadio S."/>
        </authorList>
    </citation>
    <scope>NUCLEOTIDE SEQUENCE</scope>
    <source>
        <strain evidence="5">SOSP1-1</strain>
    </source>
</reference>
<dbReference type="InterPro" id="IPR017871">
    <property type="entry name" value="ABC_transporter-like_CS"/>
</dbReference>
<name>A0A8J3I067_9CHLR</name>
<dbReference type="Pfam" id="PF00005">
    <property type="entry name" value="ABC_tran"/>
    <property type="match status" value="1"/>
</dbReference>
<dbReference type="Gene3D" id="2.40.50.100">
    <property type="match status" value="1"/>
</dbReference>
<dbReference type="NCBIfam" id="NF008653">
    <property type="entry name" value="PRK11650.1"/>
    <property type="match status" value="1"/>
</dbReference>
<dbReference type="PROSITE" id="PS00211">
    <property type="entry name" value="ABC_TRANSPORTER_1"/>
    <property type="match status" value="1"/>
</dbReference>
<dbReference type="InterPro" id="IPR047641">
    <property type="entry name" value="ABC_transpr_MalK/UgpC-like"/>
</dbReference>
<dbReference type="RefSeq" id="WP_220193287.1">
    <property type="nucleotide sequence ID" value="NZ_BNJF01000001.1"/>
</dbReference>
<sequence>MARVQFENIYKRFGKVEVVHDVSFDIKDKEFMVLVGPSGCGKSTCLRMVAGLEEPSEGQIYIGDRMVNGVDPKDRDIAMVFQNYALYPHMTVFDNMAFGLKLRHFPKAQIQKRVEEAAATLGLENLLKRKPKELSGGQRQRVALGRAIVREAQVFLMDEPLSNLDAKLRVETRANIIKLHQSIQTTTIYVTHDQVEAMTMGDRIAVLNGGVIQQLGTPQELYDRPSNMFVAGFIGTPGMNFFPGAKVVAEGDTTKIVLDGMGQVEVPADYAKIARDAAGKELTFGIRPSHLEDAALVGEDSQRSSIDGTVDVVENLGNELQVYLTAGGKNIIATLDSRSRVVAGNKVKLYVENDRMHLFDTATGEAFF</sequence>
<dbReference type="InterPro" id="IPR003593">
    <property type="entry name" value="AAA+_ATPase"/>
</dbReference>
<evidence type="ECO:0000313" key="5">
    <source>
        <dbReference type="EMBL" id="GHO43837.1"/>
    </source>
</evidence>
<dbReference type="InterPro" id="IPR012340">
    <property type="entry name" value="NA-bd_OB-fold"/>
</dbReference>
<evidence type="ECO:0000256" key="1">
    <source>
        <dbReference type="ARBA" id="ARBA00022448"/>
    </source>
</evidence>
<dbReference type="InterPro" id="IPR040582">
    <property type="entry name" value="OB_MalK-like"/>
</dbReference>
<accession>A0A8J3I067</accession>
<proteinExistence type="predicted"/>
<dbReference type="Pfam" id="PF17912">
    <property type="entry name" value="OB_MalK"/>
    <property type="match status" value="1"/>
</dbReference>
<dbReference type="PANTHER" id="PTHR43875:SF1">
    <property type="entry name" value="OSMOPROTECTIVE COMPOUNDS UPTAKE ATP-BINDING PROTEIN GGTA"/>
    <property type="match status" value="1"/>
</dbReference>
<dbReference type="SUPFAM" id="SSF50331">
    <property type="entry name" value="MOP-like"/>
    <property type="match status" value="1"/>
</dbReference>
<organism evidence="5 6">
    <name type="scientific">Ktedonospora formicarum</name>
    <dbReference type="NCBI Taxonomy" id="2778364"/>
    <lineage>
        <taxon>Bacteria</taxon>
        <taxon>Bacillati</taxon>
        <taxon>Chloroflexota</taxon>
        <taxon>Ktedonobacteria</taxon>
        <taxon>Ktedonobacterales</taxon>
        <taxon>Ktedonobacteraceae</taxon>
        <taxon>Ktedonospora</taxon>
    </lineage>
</organism>
<feature type="domain" description="ABC transporter" evidence="4">
    <location>
        <begin position="4"/>
        <end position="234"/>
    </location>
</feature>
<dbReference type="Proteomes" id="UP000612362">
    <property type="component" value="Unassembled WGS sequence"/>
</dbReference>
<dbReference type="Pfam" id="PF03459">
    <property type="entry name" value="TOBE"/>
    <property type="match status" value="1"/>
</dbReference>
<gene>
    <name evidence="5" type="ORF">KSX_20000</name>
</gene>
<dbReference type="EMBL" id="BNJF01000001">
    <property type="protein sequence ID" value="GHO43837.1"/>
    <property type="molecule type" value="Genomic_DNA"/>
</dbReference>
<dbReference type="GO" id="GO:0016887">
    <property type="term" value="F:ATP hydrolysis activity"/>
    <property type="evidence" value="ECO:0007669"/>
    <property type="project" value="InterPro"/>
</dbReference>
<dbReference type="GO" id="GO:0140359">
    <property type="term" value="F:ABC-type transporter activity"/>
    <property type="evidence" value="ECO:0007669"/>
    <property type="project" value="InterPro"/>
</dbReference>
<dbReference type="GO" id="GO:0005524">
    <property type="term" value="F:ATP binding"/>
    <property type="evidence" value="ECO:0007669"/>
    <property type="project" value="UniProtKB-KW"/>
</dbReference>